<comment type="caution">
    <text evidence="2">The sequence shown here is derived from an EMBL/GenBank/DDBJ whole genome shotgun (WGS) entry which is preliminary data.</text>
</comment>
<dbReference type="RefSeq" id="WP_201166727.1">
    <property type="nucleotide sequence ID" value="NZ_JAEPWM010000001.1"/>
</dbReference>
<sequence>MPLKISKPEPWSFGRGFASKDPERQREVVGFVRPATIETTPSARPTVRSPCLDWMRVQPERDNGNFEGSSSRRGR</sequence>
<evidence type="ECO:0000313" key="2">
    <source>
        <dbReference type="EMBL" id="MBK6005389.1"/>
    </source>
</evidence>
<organism evidence="2 3">
    <name type="scientific">Ramlibacter ginsenosidimutans</name>
    <dbReference type="NCBI Taxonomy" id="502333"/>
    <lineage>
        <taxon>Bacteria</taxon>
        <taxon>Pseudomonadati</taxon>
        <taxon>Pseudomonadota</taxon>
        <taxon>Betaproteobacteria</taxon>
        <taxon>Burkholderiales</taxon>
        <taxon>Comamonadaceae</taxon>
        <taxon>Ramlibacter</taxon>
    </lineage>
</organism>
<reference evidence="2" key="1">
    <citation type="journal article" date="2012" name="J. Microbiol. Biotechnol.">
        <title>Ramlibacter ginsenosidimutans sp. nov., with ginsenoside-converting activity.</title>
        <authorList>
            <person name="Wang L."/>
            <person name="An D.S."/>
            <person name="Kim S.G."/>
            <person name="Jin F.X."/>
            <person name="Kim S.C."/>
            <person name="Lee S.T."/>
            <person name="Im W.T."/>
        </authorList>
    </citation>
    <scope>NUCLEOTIDE SEQUENCE</scope>
    <source>
        <strain evidence="2">KACC 17527</strain>
    </source>
</reference>
<keyword evidence="3" id="KW-1185">Reference proteome</keyword>
<accession>A0A934WK58</accession>
<reference evidence="2" key="2">
    <citation type="submission" date="2021-01" db="EMBL/GenBank/DDBJ databases">
        <authorList>
            <person name="Kang M."/>
        </authorList>
    </citation>
    <scope>NUCLEOTIDE SEQUENCE</scope>
    <source>
        <strain evidence="2">KACC 17527</strain>
    </source>
</reference>
<protein>
    <submittedName>
        <fullName evidence="2">Uncharacterized protein</fullName>
    </submittedName>
</protein>
<dbReference type="EMBL" id="JAEPWM010000001">
    <property type="protein sequence ID" value="MBK6005389.1"/>
    <property type="molecule type" value="Genomic_DNA"/>
</dbReference>
<name>A0A934WK58_9BURK</name>
<dbReference type="Proteomes" id="UP000630528">
    <property type="component" value="Unassembled WGS sequence"/>
</dbReference>
<gene>
    <name evidence="2" type="ORF">JJB11_04745</name>
</gene>
<evidence type="ECO:0000313" key="3">
    <source>
        <dbReference type="Proteomes" id="UP000630528"/>
    </source>
</evidence>
<dbReference type="AlphaFoldDB" id="A0A934WK58"/>
<evidence type="ECO:0000256" key="1">
    <source>
        <dbReference type="SAM" id="MobiDB-lite"/>
    </source>
</evidence>
<feature type="region of interest" description="Disordered" evidence="1">
    <location>
        <begin position="1"/>
        <end position="25"/>
    </location>
</feature>
<proteinExistence type="predicted"/>